<dbReference type="EnsemblPlants" id="AET3Gv20174800.1">
    <property type="protein sequence ID" value="AET3Gv20174800.1"/>
    <property type="gene ID" value="AET3Gv20174800"/>
</dbReference>
<evidence type="ECO:0000313" key="2">
    <source>
        <dbReference type="Proteomes" id="UP000015105"/>
    </source>
</evidence>
<evidence type="ECO:0000313" key="1">
    <source>
        <dbReference type="EnsemblPlants" id="AET3Gv20174800.1"/>
    </source>
</evidence>
<reference evidence="1" key="5">
    <citation type="journal article" date="2021" name="G3 (Bethesda)">
        <title>Aegilops tauschii genome assembly Aet v5.0 features greater sequence contiguity and improved annotation.</title>
        <authorList>
            <person name="Wang L."/>
            <person name="Zhu T."/>
            <person name="Rodriguez J.C."/>
            <person name="Deal K.R."/>
            <person name="Dubcovsky J."/>
            <person name="McGuire P.E."/>
            <person name="Lux T."/>
            <person name="Spannagl M."/>
            <person name="Mayer K.F.X."/>
            <person name="Baldrich P."/>
            <person name="Meyers B.C."/>
            <person name="Huo N."/>
            <person name="Gu Y.Q."/>
            <person name="Zhou H."/>
            <person name="Devos K.M."/>
            <person name="Bennetzen J.L."/>
            <person name="Unver T."/>
            <person name="Budak H."/>
            <person name="Gulick P.J."/>
            <person name="Galiba G."/>
            <person name="Kalapos B."/>
            <person name="Nelson D.R."/>
            <person name="Li P."/>
            <person name="You F.M."/>
            <person name="Luo M.C."/>
            <person name="Dvorak J."/>
        </authorList>
    </citation>
    <scope>NUCLEOTIDE SEQUENCE [LARGE SCALE GENOMIC DNA]</scope>
    <source>
        <strain evidence="1">cv. AL8/78</strain>
    </source>
</reference>
<name>A0A453E019_AEGTS</name>
<reference evidence="1" key="4">
    <citation type="submission" date="2019-03" db="UniProtKB">
        <authorList>
            <consortium name="EnsemblPlants"/>
        </authorList>
    </citation>
    <scope>IDENTIFICATION</scope>
</reference>
<keyword evidence="2" id="KW-1185">Reference proteome</keyword>
<dbReference type="AlphaFoldDB" id="A0A453E019"/>
<reference evidence="2" key="2">
    <citation type="journal article" date="2017" name="Nat. Plants">
        <title>The Aegilops tauschii genome reveals multiple impacts of transposons.</title>
        <authorList>
            <person name="Zhao G."/>
            <person name="Zou C."/>
            <person name="Li K."/>
            <person name="Wang K."/>
            <person name="Li T."/>
            <person name="Gao L."/>
            <person name="Zhang X."/>
            <person name="Wang H."/>
            <person name="Yang Z."/>
            <person name="Liu X."/>
            <person name="Jiang W."/>
            <person name="Mao L."/>
            <person name="Kong X."/>
            <person name="Jiao Y."/>
            <person name="Jia J."/>
        </authorList>
    </citation>
    <scope>NUCLEOTIDE SEQUENCE [LARGE SCALE GENOMIC DNA]</scope>
    <source>
        <strain evidence="2">cv. AL8/78</strain>
    </source>
</reference>
<reference evidence="1" key="3">
    <citation type="journal article" date="2017" name="Nature">
        <title>Genome sequence of the progenitor of the wheat D genome Aegilops tauschii.</title>
        <authorList>
            <person name="Luo M.C."/>
            <person name="Gu Y.Q."/>
            <person name="Puiu D."/>
            <person name="Wang H."/>
            <person name="Twardziok S.O."/>
            <person name="Deal K.R."/>
            <person name="Huo N."/>
            <person name="Zhu T."/>
            <person name="Wang L."/>
            <person name="Wang Y."/>
            <person name="McGuire P.E."/>
            <person name="Liu S."/>
            <person name="Long H."/>
            <person name="Ramasamy R.K."/>
            <person name="Rodriguez J.C."/>
            <person name="Van S.L."/>
            <person name="Yuan L."/>
            <person name="Wang Z."/>
            <person name="Xia Z."/>
            <person name="Xiao L."/>
            <person name="Anderson O.D."/>
            <person name="Ouyang S."/>
            <person name="Liang Y."/>
            <person name="Zimin A.V."/>
            <person name="Pertea G."/>
            <person name="Qi P."/>
            <person name="Bennetzen J.L."/>
            <person name="Dai X."/>
            <person name="Dawson M.W."/>
            <person name="Muller H.G."/>
            <person name="Kugler K."/>
            <person name="Rivarola-Duarte L."/>
            <person name="Spannagl M."/>
            <person name="Mayer K.F.X."/>
            <person name="Lu F.H."/>
            <person name="Bevan M.W."/>
            <person name="Leroy P."/>
            <person name="Li P."/>
            <person name="You F.M."/>
            <person name="Sun Q."/>
            <person name="Liu Z."/>
            <person name="Lyons E."/>
            <person name="Wicker T."/>
            <person name="Salzberg S.L."/>
            <person name="Devos K.M."/>
            <person name="Dvorak J."/>
        </authorList>
    </citation>
    <scope>NUCLEOTIDE SEQUENCE [LARGE SCALE GENOMIC DNA]</scope>
    <source>
        <strain evidence="1">cv. AL8/78</strain>
    </source>
</reference>
<dbReference type="Proteomes" id="UP000015105">
    <property type="component" value="Chromosome 3D"/>
</dbReference>
<dbReference type="Gramene" id="AET3Gv20174800.1">
    <property type="protein sequence ID" value="AET3Gv20174800.1"/>
    <property type="gene ID" value="AET3Gv20174800"/>
</dbReference>
<organism evidence="1 2">
    <name type="scientific">Aegilops tauschii subsp. strangulata</name>
    <name type="common">Goatgrass</name>
    <dbReference type="NCBI Taxonomy" id="200361"/>
    <lineage>
        <taxon>Eukaryota</taxon>
        <taxon>Viridiplantae</taxon>
        <taxon>Streptophyta</taxon>
        <taxon>Embryophyta</taxon>
        <taxon>Tracheophyta</taxon>
        <taxon>Spermatophyta</taxon>
        <taxon>Magnoliopsida</taxon>
        <taxon>Liliopsida</taxon>
        <taxon>Poales</taxon>
        <taxon>Poaceae</taxon>
        <taxon>BOP clade</taxon>
        <taxon>Pooideae</taxon>
        <taxon>Triticodae</taxon>
        <taxon>Triticeae</taxon>
        <taxon>Triticinae</taxon>
        <taxon>Aegilops</taxon>
    </lineage>
</organism>
<sequence>MKTRDASACILLVQASDILAADGVRRHPGPILRILYSDARWQLCKTCTLKIVLRSRRVQSFRPAREEELGRLLRSVVAALASSSSENLTSHTSACVAYSMVASSAPAWRRWPRLRRRTSLITHPRASHTPWCAPSPAPVQAEGVWETYLRMPQRGAEERREPGQALGLGGTSEHMPVVSIHDGGFASCHAVHVRAHHV</sequence>
<accession>A0A453E019</accession>
<protein>
    <submittedName>
        <fullName evidence="1">Uncharacterized protein</fullName>
    </submittedName>
</protein>
<reference evidence="2" key="1">
    <citation type="journal article" date="2014" name="Science">
        <title>Ancient hybridizations among the ancestral genomes of bread wheat.</title>
        <authorList>
            <consortium name="International Wheat Genome Sequencing Consortium,"/>
            <person name="Marcussen T."/>
            <person name="Sandve S.R."/>
            <person name="Heier L."/>
            <person name="Spannagl M."/>
            <person name="Pfeifer M."/>
            <person name="Jakobsen K.S."/>
            <person name="Wulff B.B."/>
            <person name="Steuernagel B."/>
            <person name="Mayer K.F."/>
            <person name="Olsen O.A."/>
        </authorList>
    </citation>
    <scope>NUCLEOTIDE SEQUENCE [LARGE SCALE GENOMIC DNA]</scope>
    <source>
        <strain evidence="2">cv. AL8/78</strain>
    </source>
</reference>
<proteinExistence type="predicted"/>